<dbReference type="RefSeq" id="XP_024693960.1">
    <property type="nucleotide sequence ID" value="XM_024834195.1"/>
</dbReference>
<dbReference type="SUPFAM" id="SSF54637">
    <property type="entry name" value="Thioesterase/thiol ester dehydrase-isomerase"/>
    <property type="match status" value="1"/>
</dbReference>
<reference evidence="1" key="1">
    <citation type="submission" date="2016-12" db="EMBL/GenBank/DDBJ databases">
        <title>The genomes of Aspergillus section Nigri reveals drivers in fungal speciation.</title>
        <authorList>
            <consortium name="DOE Joint Genome Institute"/>
            <person name="Vesth T.C."/>
            <person name="Nybo J."/>
            <person name="Theobald S."/>
            <person name="Brandl J."/>
            <person name="Frisvad J.C."/>
            <person name="Nielsen K.F."/>
            <person name="Lyhne E.K."/>
            <person name="Kogle M.E."/>
            <person name="Kuo A."/>
            <person name="Riley R."/>
            <person name="Clum A."/>
            <person name="Nolan M."/>
            <person name="Lipzen A."/>
            <person name="Salamov A."/>
            <person name="Henrissat B."/>
            <person name="Wiebenga A."/>
            <person name="De vries R.P."/>
            <person name="Grigoriev I.V."/>
            <person name="Mortensen U.H."/>
            <person name="Andersen M.R."/>
            <person name="Baker S.E."/>
        </authorList>
    </citation>
    <scope>NUCLEOTIDE SEQUENCE</scope>
    <source>
        <strain evidence="1">IBT 28561</strain>
    </source>
</reference>
<evidence type="ECO:0000313" key="1">
    <source>
        <dbReference type="EMBL" id="PKY05366.1"/>
    </source>
</evidence>
<sequence>MKRKVFSRLRPGGPGGPISVLRTYSSLAEQLHQTVTSRRLPLVFDYLHTQPSYLLDQTINNLFKISPSVSDNAASLPSITARPRMPEGHHIIYFPPQVPLSELLPDGTDTLHYPGEPFTRRLWAGGSVDFLTGAPVLDGSRAVCIETNRDVTLKGKGEEEKVVVRIERRIGRVSDGEGIEDVRARMMEEDEERPGDCSIIENRHLIFMRGKSEEQLKFDQQNFGLNQRILKPPQAPEFRHRIKPNEALLFRFSALTFNAHSIHLDKTYTRSVEGYRNLLVHGPLTLVLMLTAIRTQLVGCGRIISQIDYRNISPLYVGEELTVCGKRKPGRDDGTWEVWIEDREGSLAVRGTVRTRGL</sequence>
<dbReference type="VEuPathDB" id="FungiDB:P168DRAFT_249899"/>
<dbReference type="EMBL" id="MSFM01000004">
    <property type="protein sequence ID" value="PKY05366.1"/>
    <property type="molecule type" value="Genomic_DNA"/>
</dbReference>
<name>A0A2I1D664_ASPC2</name>
<dbReference type="GO" id="GO:0019171">
    <property type="term" value="F:(3R)-hydroxyacyl-[acyl-carrier-protein] dehydratase activity"/>
    <property type="evidence" value="ECO:0007669"/>
    <property type="project" value="TreeGrafter"/>
</dbReference>
<dbReference type="Gene3D" id="3.10.129.10">
    <property type="entry name" value="Hotdog Thioesterase"/>
    <property type="match status" value="1"/>
</dbReference>
<dbReference type="PANTHER" id="PTHR28152:SF1">
    <property type="entry name" value="HYDROXYACYL-THIOESTER DEHYDRATASE TYPE 2, MITOCHONDRIAL"/>
    <property type="match status" value="1"/>
</dbReference>
<dbReference type="OrthoDB" id="19102at2759"/>
<evidence type="ECO:0000313" key="2">
    <source>
        <dbReference type="Proteomes" id="UP000234254"/>
    </source>
</evidence>
<organism evidence="1 2">
    <name type="scientific">Aspergillus campestris (strain IBT 28561)</name>
    <dbReference type="NCBI Taxonomy" id="1392248"/>
    <lineage>
        <taxon>Eukaryota</taxon>
        <taxon>Fungi</taxon>
        <taxon>Dikarya</taxon>
        <taxon>Ascomycota</taxon>
        <taxon>Pezizomycotina</taxon>
        <taxon>Eurotiomycetes</taxon>
        <taxon>Eurotiomycetidae</taxon>
        <taxon>Eurotiales</taxon>
        <taxon>Aspergillaceae</taxon>
        <taxon>Aspergillus</taxon>
        <taxon>Aspergillus subgen. Circumdati</taxon>
    </lineage>
</organism>
<dbReference type="InterPro" id="IPR029069">
    <property type="entry name" value="HotDog_dom_sf"/>
</dbReference>
<proteinExistence type="predicted"/>
<accession>A0A2I1D664</accession>
<comment type="caution">
    <text evidence="1">The sequence shown here is derived from an EMBL/GenBank/DDBJ whole genome shotgun (WGS) entry which is preliminary data.</text>
</comment>
<dbReference type="AlphaFoldDB" id="A0A2I1D664"/>
<dbReference type="GO" id="GO:0005739">
    <property type="term" value="C:mitochondrion"/>
    <property type="evidence" value="ECO:0007669"/>
    <property type="project" value="TreeGrafter"/>
</dbReference>
<evidence type="ECO:0008006" key="3">
    <source>
        <dbReference type="Google" id="ProtNLM"/>
    </source>
</evidence>
<protein>
    <recommendedName>
        <fullName evidence="3">Thioesterase/thiol ester dehydrase-isomerase</fullName>
    </recommendedName>
</protein>
<dbReference type="PANTHER" id="PTHR28152">
    <property type="entry name" value="HYDROXYACYL-THIOESTER DEHYDRATASE TYPE 2, MITOCHONDRIAL"/>
    <property type="match status" value="1"/>
</dbReference>
<dbReference type="GeneID" id="36541719"/>
<dbReference type="Proteomes" id="UP000234254">
    <property type="component" value="Unassembled WGS sequence"/>
</dbReference>
<keyword evidence="2" id="KW-1185">Reference proteome</keyword>
<dbReference type="InterPro" id="IPR052741">
    <property type="entry name" value="Mitochondrial_HTD2"/>
</dbReference>
<gene>
    <name evidence="1" type="ORF">P168DRAFT_249899</name>
</gene>